<gene>
    <name evidence="1" type="ORF">GCM10025770_14680</name>
</gene>
<dbReference type="EMBL" id="BAABLD010000007">
    <property type="protein sequence ID" value="GAA5163079.1"/>
    <property type="molecule type" value="Genomic_DNA"/>
</dbReference>
<evidence type="ECO:0000313" key="2">
    <source>
        <dbReference type="Proteomes" id="UP001500547"/>
    </source>
</evidence>
<organism evidence="1 2">
    <name type="scientific">Viridibacterium curvum</name>
    <dbReference type="NCBI Taxonomy" id="1101404"/>
    <lineage>
        <taxon>Bacteria</taxon>
        <taxon>Pseudomonadati</taxon>
        <taxon>Pseudomonadota</taxon>
        <taxon>Betaproteobacteria</taxon>
        <taxon>Rhodocyclales</taxon>
        <taxon>Rhodocyclaceae</taxon>
        <taxon>Viridibacterium</taxon>
    </lineage>
</organism>
<name>A0ABP9QJN9_9RHOO</name>
<proteinExistence type="predicted"/>
<accession>A0ABP9QJN9</accession>
<evidence type="ECO:0000313" key="1">
    <source>
        <dbReference type="EMBL" id="GAA5163079.1"/>
    </source>
</evidence>
<comment type="caution">
    <text evidence="1">The sequence shown here is derived from an EMBL/GenBank/DDBJ whole genome shotgun (WGS) entry which is preliminary data.</text>
</comment>
<reference evidence="2" key="1">
    <citation type="journal article" date="2019" name="Int. J. Syst. Evol. Microbiol.">
        <title>The Global Catalogue of Microorganisms (GCM) 10K type strain sequencing project: providing services to taxonomists for standard genome sequencing and annotation.</title>
        <authorList>
            <consortium name="The Broad Institute Genomics Platform"/>
            <consortium name="The Broad Institute Genome Sequencing Center for Infectious Disease"/>
            <person name="Wu L."/>
            <person name="Ma J."/>
        </authorList>
    </citation>
    <scope>NUCLEOTIDE SEQUENCE [LARGE SCALE GENOMIC DNA]</scope>
    <source>
        <strain evidence="2">JCM 18715</strain>
    </source>
</reference>
<sequence length="131" mass="13395">MGSGATMDLADSGLVLATGTTAGAGEAVAAAVVPAAGLVTAGGFVVGEVTAAVFCELPLVLQAVTAAIKSSGRRNWRLAMVGMVMSPKICDLAGLVSRVDRIRRSLGTTEELGHQISQRSVRLDLETQTIQ</sequence>
<dbReference type="Proteomes" id="UP001500547">
    <property type="component" value="Unassembled WGS sequence"/>
</dbReference>
<protein>
    <submittedName>
        <fullName evidence="1">Uncharacterized protein</fullName>
    </submittedName>
</protein>
<keyword evidence="2" id="KW-1185">Reference proteome</keyword>